<dbReference type="STRING" id="169679.CSACC_02670"/>
<dbReference type="GO" id="GO:0009097">
    <property type="term" value="P:isoleucine biosynthetic process"/>
    <property type="evidence" value="ECO:0007669"/>
    <property type="project" value="UniProtKB-UniRule"/>
</dbReference>
<dbReference type="FunFam" id="3.30.70.1150:FF:000001">
    <property type="entry name" value="Acetolactate synthase small subunit"/>
    <property type="match status" value="1"/>
</dbReference>
<proteinExistence type="inferred from homology"/>
<dbReference type="InterPro" id="IPR054480">
    <property type="entry name" value="AHAS_small-like_ACT"/>
</dbReference>
<dbReference type="PROSITE" id="PS51671">
    <property type="entry name" value="ACT"/>
    <property type="match status" value="1"/>
</dbReference>
<evidence type="ECO:0000256" key="3">
    <source>
        <dbReference type="ARBA" id="ARBA00006341"/>
    </source>
</evidence>
<dbReference type="InterPro" id="IPR027271">
    <property type="entry name" value="Acetolactate_synth/TF_NikR_C"/>
</dbReference>
<feature type="domain" description="ACT" evidence="9">
    <location>
        <begin position="5"/>
        <end position="79"/>
    </location>
</feature>
<dbReference type="GO" id="GO:1990610">
    <property type="term" value="F:acetolactate synthase regulator activity"/>
    <property type="evidence" value="ECO:0007669"/>
    <property type="project" value="UniProtKB-UniRule"/>
</dbReference>
<dbReference type="EC" id="2.2.1.6" evidence="8"/>
<keyword evidence="5 8" id="KW-0028">Amino-acid biosynthesis</keyword>
<dbReference type="RefSeq" id="WP_077865966.1">
    <property type="nucleotide sequence ID" value="NZ_LZYZ01000005.1"/>
</dbReference>
<dbReference type="InterPro" id="IPR039557">
    <property type="entry name" value="AHAS_ACT"/>
</dbReference>
<dbReference type="InterPro" id="IPR004789">
    <property type="entry name" value="Acetalactate_synth_ssu"/>
</dbReference>
<evidence type="ECO:0000256" key="1">
    <source>
        <dbReference type="ARBA" id="ARBA00004974"/>
    </source>
</evidence>
<dbReference type="NCBIfam" id="TIGR00119">
    <property type="entry name" value="acolac_sm"/>
    <property type="match status" value="1"/>
</dbReference>
<evidence type="ECO:0000313" key="10">
    <source>
        <dbReference type="EMBL" id="OOM11302.1"/>
    </source>
</evidence>
<evidence type="ECO:0000256" key="6">
    <source>
        <dbReference type="ARBA" id="ARBA00023304"/>
    </source>
</evidence>
<gene>
    <name evidence="10" type="primary">ilvH</name>
    <name evidence="10" type="ORF">CLOSAC_28600</name>
</gene>
<evidence type="ECO:0000313" key="11">
    <source>
        <dbReference type="Proteomes" id="UP000191154"/>
    </source>
</evidence>
<name>A0A1S8N4H0_CLOSA</name>
<evidence type="ECO:0000256" key="4">
    <source>
        <dbReference type="ARBA" id="ARBA00011744"/>
    </source>
</evidence>
<dbReference type="PANTHER" id="PTHR30239:SF0">
    <property type="entry name" value="ACETOLACTATE SYNTHASE SMALL SUBUNIT 1, CHLOROPLASTIC"/>
    <property type="match status" value="1"/>
</dbReference>
<dbReference type="FunFam" id="3.30.70.260:FF:000001">
    <property type="entry name" value="Acetolactate synthase, small subunit"/>
    <property type="match status" value="1"/>
</dbReference>
<comment type="caution">
    <text evidence="10">The sequence shown here is derived from an EMBL/GenBank/DDBJ whole genome shotgun (WGS) entry which is preliminary data.</text>
</comment>
<dbReference type="Pfam" id="PF22629">
    <property type="entry name" value="ACT_AHAS_ss"/>
    <property type="match status" value="1"/>
</dbReference>
<dbReference type="UniPathway" id="UPA00049">
    <property type="reaction ID" value="UER00059"/>
</dbReference>
<accession>A0A1S8N4H0</accession>
<dbReference type="Gene3D" id="3.30.70.1150">
    <property type="entry name" value="ACT-like. Chain A, domain 2"/>
    <property type="match status" value="1"/>
</dbReference>
<comment type="pathway">
    <text evidence="2 8">Amino-acid biosynthesis; L-valine biosynthesis; L-valine from pyruvate: step 1/4.</text>
</comment>
<dbReference type="InterPro" id="IPR019455">
    <property type="entry name" value="Acetolactate_synth_ssu_C"/>
</dbReference>
<evidence type="ECO:0000256" key="7">
    <source>
        <dbReference type="ARBA" id="ARBA00048670"/>
    </source>
</evidence>
<evidence type="ECO:0000256" key="8">
    <source>
        <dbReference type="RuleBase" id="RU368092"/>
    </source>
</evidence>
<keyword evidence="6 8" id="KW-0100">Branched-chain amino acid biosynthesis</keyword>
<dbReference type="CDD" id="cd04878">
    <property type="entry name" value="ACT_AHAS"/>
    <property type="match status" value="1"/>
</dbReference>
<dbReference type="InterPro" id="IPR045865">
    <property type="entry name" value="ACT-like_dom_sf"/>
</dbReference>
<dbReference type="AlphaFoldDB" id="A0A1S8N4H0"/>
<comment type="subunit">
    <text evidence="4 8">Dimer of large and small chains.</text>
</comment>
<keyword evidence="8 10" id="KW-0808">Transferase</keyword>
<dbReference type="InterPro" id="IPR002912">
    <property type="entry name" value="ACT_dom"/>
</dbReference>
<evidence type="ECO:0000256" key="5">
    <source>
        <dbReference type="ARBA" id="ARBA00022605"/>
    </source>
</evidence>
<dbReference type="Proteomes" id="UP000191154">
    <property type="component" value="Unassembled WGS sequence"/>
</dbReference>
<comment type="pathway">
    <text evidence="1 8">Amino-acid biosynthesis; L-isoleucine biosynthesis; L-isoleucine from 2-oxobutanoate: step 1/4.</text>
</comment>
<dbReference type="PANTHER" id="PTHR30239">
    <property type="entry name" value="ACETOLACTATE SYNTHASE SMALL SUBUNIT"/>
    <property type="match status" value="1"/>
</dbReference>
<sequence>MEKYILSVLVKNSSGVLSRVSGLFSRRGYNIDSLTVGSTEDNSISRMTITLMGDDDVLEQVKKQLDKLEDVIRVVSFKVDECVYRELVLIKVRANAENRAAINETVKIFRSKIIDLSTDTLTIELTGDESKISALINLMKEYGIEELVRTGVTALQRGEKTINNSLKDY</sequence>
<dbReference type="NCBIfam" id="NF008864">
    <property type="entry name" value="PRK11895.1"/>
    <property type="match status" value="1"/>
</dbReference>
<reference evidence="10 11" key="1">
    <citation type="submission" date="2016-05" db="EMBL/GenBank/DDBJ databases">
        <title>Microbial solvent formation.</title>
        <authorList>
            <person name="Poehlein A."/>
            <person name="Montoya Solano J.D."/>
            <person name="Flitsch S."/>
            <person name="Krabben P."/>
            <person name="Duerre P."/>
            <person name="Daniel R."/>
        </authorList>
    </citation>
    <scope>NUCLEOTIDE SEQUENCE [LARGE SCALE GENOMIC DNA]</scope>
    <source>
        <strain evidence="10 11">L1-8</strain>
    </source>
</reference>
<comment type="catalytic activity">
    <reaction evidence="7 8">
        <text>2 pyruvate + H(+) = (2S)-2-acetolactate + CO2</text>
        <dbReference type="Rhea" id="RHEA:25249"/>
        <dbReference type="ChEBI" id="CHEBI:15361"/>
        <dbReference type="ChEBI" id="CHEBI:15378"/>
        <dbReference type="ChEBI" id="CHEBI:16526"/>
        <dbReference type="ChEBI" id="CHEBI:58476"/>
        <dbReference type="EC" id="2.2.1.6"/>
    </reaction>
</comment>
<dbReference type="Pfam" id="PF10369">
    <property type="entry name" value="ALS_ss_C"/>
    <property type="match status" value="1"/>
</dbReference>
<dbReference type="EMBL" id="LZYZ01000005">
    <property type="protein sequence ID" value="OOM11302.1"/>
    <property type="molecule type" value="Genomic_DNA"/>
</dbReference>
<dbReference type="GO" id="GO:0003984">
    <property type="term" value="F:acetolactate synthase activity"/>
    <property type="evidence" value="ECO:0007669"/>
    <property type="project" value="UniProtKB-UniRule"/>
</dbReference>
<comment type="function">
    <text evidence="8">Catalyzes the conversion of 2 pyruvate molecules into acetolactate in the first common step of the biosynthetic pathway of the branched-amino acids such as leucine, isoleucine, and valine.</text>
</comment>
<dbReference type="GO" id="GO:0009099">
    <property type="term" value="P:L-valine biosynthetic process"/>
    <property type="evidence" value="ECO:0007669"/>
    <property type="project" value="UniProtKB-UniRule"/>
</dbReference>
<dbReference type="GO" id="GO:0005829">
    <property type="term" value="C:cytosol"/>
    <property type="evidence" value="ECO:0007669"/>
    <property type="project" value="TreeGrafter"/>
</dbReference>
<dbReference type="SUPFAM" id="SSF55021">
    <property type="entry name" value="ACT-like"/>
    <property type="match status" value="2"/>
</dbReference>
<protein>
    <recommendedName>
        <fullName evidence="8">Acetolactate synthase small subunit</fullName>
        <shortName evidence="8">AHAS</shortName>
        <shortName evidence="8">ALS</shortName>
        <ecNumber evidence="8">2.2.1.6</ecNumber>
    </recommendedName>
    <alternativeName>
        <fullName evidence="8">Acetohydroxy-acid synthase small subunit</fullName>
    </alternativeName>
</protein>
<evidence type="ECO:0000259" key="9">
    <source>
        <dbReference type="PROSITE" id="PS51671"/>
    </source>
</evidence>
<dbReference type="UniPathway" id="UPA00047">
    <property type="reaction ID" value="UER00055"/>
</dbReference>
<evidence type="ECO:0000256" key="2">
    <source>
        <dbReference type="ARBA" id="ARBA00005025"/>
    </source>
</evidence>
<comment type="similarity">
    <text evidence="3 8">Belongs to the acetolactate synthase small subunit family.</text>
</comment>
<dbReference type="Gene3D" id="3.30.70.260">
    <property type="match status" value="1"/>
</dbReference>
<organism evidence="10 11">
    <name type="scientific">Clostridium saccharobutylicum</name>
    <dbReference type="NCBI Taxonomy" id="169679"/>
    <lineage>
        <taxon>Bacteria</taxon>
        <taxon>Bacillati</taxon>
        <taxon>Bacillota</taxon>
        <taxon>Clostridia</taxon>
        <taxon>Eubacteriales</taxon>
        <taxon>Clostridiaceae</taxon>
        <taxon>Clostridium</taxon>
    </lineage>
</organism>